<dbReference type="InterPro" id="IPR004394">
    <property type="entry name" value="Iojap/RsfS/C7orf30"/>
</dbReference>
<dbReference type="PANTHER" id="PTHR21043:SF0">
    <property type="entry name" value="MITOCHONDRIAL ASSEMBLY OF RIBOSOMAL LARGE SUBUNIT PROTEIN 1"/>
    <property type="match status" value="1"/>
</dbReference>
<accession>A0ABD3V0G1</accession>
<dbReference type="AlphaFoldDB" id="A0ABD3V0G1"/>
<dbReference type="NCBIfam" id="TIGR00090">
    <property type="entry name" value="rsfS_iojap_ybeB"/>
    <property type="match status" value="1"/>
</dbReference>
<dbReference type="GO" id="GO:0005739">
    <property type="term" value="C:mitochondrion"/>
    <property type="evidence" value="ECO:0007669"/>
    <property type="project" value="UniProtKB-SubCell"/>
</dbReference>
<comment type="subcellular location">
    <subcellularLocation>
        <location evidence="1">Mitochondrion</location>
    </subcellularLocation>
</comment>
<dbReference type="HAMAP" id="MF_01477">
    <property type="entry name" value="Iojap_RsfS"/>
    <property type="match status" value="1"/>
</dbReference>
<organism evidence="7 8">
    <name type="scientific">Sinanodonta woodiana</name>
    <name type="common">Chinese pond mussel</name>
    <name type="synonym">Anodonta woodiana</name>
    <dbReference type="NCBI Taxonomy" id="1069815"/>
    <lineage>
        <taxon>Eukaryota</taxon>
        <taxon>Metazoa</taxon>
        <taxon>Spiralia</taxon>
        <taxon>Lophotrochozoa</taxon>
        <taxon>Mollusca</taxon>
        <taxon>Bivalvia</taxon>
        <taxon>Autobranchia</taxon>
        <taxon>Heteroconchia</taxon>
        <taxon>Palaeoheterodonta</taxon>
        <taxon>Unionida</taxon>
        <taxon>Unionoidea</taxon>
        <taxon>Unionidae</taxon>
        <taxon>Unioninae</taxon>
        <taxon>Sinanodonta</taxon>
    </lineage>
</organism>
<dbReference type="SUPFAM" id="SSF81301">
    <property type="entry name" value="Nucleotidyltransferase"/>
    <property type="match status" value="1"/>
</dbReference>
<dbReference type="Gene3D" id="3.30.460.10">
    <property type="entry name" value="Beta Polymerase, domain 2"/>
    <property type="match status" value="1"/>
</dbReference>
<name>A0ABD3V0G1_SINWO</name>
<dbReference type="FunFam" id="3.30.460.10:FF:000018">
    <property type="entry name" value="Mitochondrial assembly of ribosomal large subunit 1"/>
    <property type="match status" value="1"/>
</dbReference>
<protein>
    <recommendedName>
        <fullName evidence="5">Mitochondrial assembly of ribosomal large subunit protein 1</fullName>
    </recommendedName>
</protein>
<evidence type="ECO:0000256" key="4">
    <source>
        <dbReference type="ARBA" id="ARBA00053669"/>
    </source>
</evidence>
<evidence type="ECO:0000313" key="8">
    <source>
        <dbReference type="Proteomes" id="UP001634394"/>
    </source>
</evidence>
<keyword evidence="8" id="KW-1185">Reference proteome</keyword>
<dbReference type="Proteomes" id="UP001634394">
    <property type="component" value="Unassembled WGS sequence"/>
</dbReference>
<feature type="compositionally biased region" description="Basic and acidic residues" evidence="6">
    <location>
        <begin position="194"/>
        <end position="244"/>
    </location>
</feature>
<evidence type="ECO:0000256" key="1">
    <source>
        <dbReference type="ARBA" id="ARBA00004173"/>
    </source>
</evidence>
<feature type="compositionally biased region" description="Polar residues" evidence="6">
    <location>
        <begin position="245"/>
        <end position="257"/>
    </location>
</feature>
<proteinExistence type="inferred from homology"/>
<dbReference type="Pfam" id="PF02410">
    <property type="entry name" value="RsfS"/>
    <property type="match status" value="1"/>
</dbReference>
<dbReference type="PANTHER" id="PTHR21043">
    <property type="entry name" value="IOJAP SUPERFAMILY ORTHOLOG"/>
    <property type="match status" value="1"/>
</dbReference>
<dbReference type="EMBL" id="JBJQND010000014">
    <property type="protein sequence ID" value="KAL3855136.1"/>
    <property type="molecule type" value="Genomic_DNA"/>
</dbReference>
<evidence type="ECO:0000313" key="7">
    <source>
        <dbReference type="EMBL" id="KAL3855137.1"/>
    </source>
</evidence>
<dbReference type="InterPro" id="IPR043519">
    <property type="entry name" value="NT_sf"/>
</dbReference>
<keyword evidence="3" id="KW-0496">Mitochondrion</keyword>
<sequence length="454" mass="52057">MALITFTFNRICHHSNTFHKLILTRHWITRCPSLTLRQSISCYLRPVSHYCVRQGIFSYVRQPAISSVRQSNWYCKQNLSSIRKVNAPSTFSFIYSQSNQDDFVSITSRQTLPCFRGNHKNALCAAHFPMFAQRRNSHILHKGYQYADFSTVLKKTNTIRSFSHLKKDEELKALLNEIMDDFQGDVQNSSVQKDSNETSRGNAKDTETKVEEIEISSKRGKVDDTKEKGDSFEDQKYNMTEIKDNNSMNRDGSTVLQESETSSASSESDEEIEDFVGGENEEEVQEELESCWTPSISLIRGTSGVFEIDELMVVLRESNAIDTCVLRLPPEAKLAEYMVIVSGSSFRHILAIAQEIKKTHKKKKGPRDPHLVIEGMDTKDWLAMNLGNIILHIFLPETRAVYDLELLWTVGEKYDDLCLKQQQESYTMSIDDLPWLKELESSNKEQASKSGKKW</sequence>
<gene>
    <name evidence="7" type="ORF">ACJMK2_014363</name>
</gene>
<comment type="similarity">
    <text evidence="2">Belongs to the Iojap/RsfS family.</text>
</comment>
<evidence type="ECO:0000256" key="6">
    <source>
        <dbReference type="SAM" id="MobiDB-lite"/>
    </source>
</evidence>
<comment type="caution">
    <text evidence="7">The sequence shown here is derived from an EMBL/GenBank/DDBJ whole genome shotgun (WGS) entry which is preliminary data.</text>
</comment>
<feature type="region of interest" description="Disordered" evidence="6">
    <location>
        <begin position="187"/>
        <end position="274"/>
    </location>
</feature>
<evidence type="ECO:0000256" key="3">
    <source>
        <dbReference type="ARBA" id="ARBA00023128"/>
    </source>
</evidence>
<comment type="function">
    <text evidence="4">Required for normal mitochondrial ribosome function and mitochondrial translation. May play a role in ribosome biogenesis by preventing premature association of the 28S and 39S ribosomal subunits. Interacts with mitochondrial ribosomal protein uL14m (MRPL14), probably blocking formation of intersubunit bridge B8, preventing association of the 28S and 39S ribosomal subunits. Addition to isolated mitochondrial ribosomal subunits partially inhibits translation, probably by interfering with the association of the 28S and 39S ribosomal subunits and the formation of functional ribosomes. May also participate in the assembly and/or regulation of the stability of the large subunit of the mitochondrial ribosome. May function as a ribosomal silencing factor.</text>
</comment>
<dbReference type="EMBL" id="JBJQND010000014">
    <property type="protein sequence ID" value="KAL3855137.1"/>
    <property type="molecule type" value="Genomic_DNA"/>
</dbReference>
<evidence type="ECO:0000256" key="5">
    <source>
        <dbReference type="ARBA" id="ARBA00073331"/>
    </source>
</evidence>
<evidence type="ECO:0000256" key="2">
    <source>
        <dbReference type="ARBA" id="ARBA00010574"/>
    </source>
</evidence>
<reference evidence="7 8" key="1">
    <citation type="submission" date="2024-11" db="EMBL/GenBank/DDBJ databases">
        <title>Chromosome-level genome assembly of the freshwater bivalve Anodonta woodiana.</title>
        <authorList>
            <person name="Chen X."/>
        </authorList>
    </citation>
    <scope>NUCLEOTIDE SEQUENCE [LARGE SCALE GENOMIC DNA]</scope>
    <source>
        <strain evidence="7">MN2024</strain>
        <tissue evidence="7">Gills</tissue>
    </source>
</reference>